<dbReference type="AlphaFoldDB" id="A0A8T0J0S3"/>
<keyword evidence="5" id="KW-0746">Sphingolipid metabolism</keyword>
<evidence type="ECO:0000256" key="9">
    <source>
        <dbReference type="SAM" id="Phobius"/>
    </source>
</evidence>
<dbReference type="Proteomes" id="UP000822688">
    <property type="component" value="Chromosome 2"/>
</dbReference>
<dbReference type="InterPro" id="IPR045221">
    <property type="entry name" value="Sphingomyelin_synth-like"/>
</dbReference>
<feature type="transmembrane region" description="Helical" evidence="9">
    <location>
        <begin position="33"/>
        <end position="52"/>
    </location>
</feature>
<keyword evidence="3" id="KW-0808">Transferase</keyword>
<keyword evidence="12" id="KW-1185">Reference proteome</keyword>
<reference evidence="11" key="1">
    <citation type="submission" date="2020-06" db="EMBL/GenBank/DDBJ databases">
        <title>WGS assembly of Ceratodon purpureus strain R40.</title>
        <authorList>
            <person name="Carey S.B."/>
            <person name="Jenkins J."/>
            <person name="Shu S."/>
            <person name="Lovell J.T."/>
            <person name="Sreedasyam A."/>
            <person name="Maumus F."/>
            <person name="Tiley G.P."/>
            <person name="Fernandez-Pozo N."/>
            <person name="Barry K."/>
            <person name="Chen C."/>
            <person name="Wang M."/>
            <person name="Lipzen A."/>
            <person name="Daum C."/>
            <person name="Saski C.A."/>
            <person name="Payton A.C."/>
            <person name="Mcbreen J.C."/>
            <person name="Conrad R.E."/>
            <person name="Kollar L.M."/>
            <person name="Olsson S."/>
            <person name="Huttunen S."/>
            <person name="Landis J.B."/>
            <person name="Wickett N.J."/>
            <person name="Johnson M.G."/>
            <person name="Rensing S.A."/>
            <person name="Grimwood J."/>
            <person name="Schmutz J."/>
            <person name="Mcdaniel S.F."/>
        </authorList>
    </citation>
    <scope>NUCLEOTIDE SEQUENCE</scope>
    <source>
        <strain evidence="11">R40</strain>
    </source>
</reference>
<dbReference type="PANTHER" id="PTHR21290">
    <property type="entry name" value="SPHINGOMYELIN SYNTHETASE"/>
    <property type="match status" value="1"/>
</dbReference>
<comment type="subcellular location">
    <subcellularLocation>
        <location evidence="1">Membrane</location>
        <topology evidence="1">Multi-pass membrane protein</topology>
    </subcellularLocation>
</comment>
<dbReference type="Pfam" id="PF14360">
    <property type="entry name" value="PAP2_C"/>
    <property type="match status" value="1"/>
</dbReference>
<dbReference type="GO" id="GO:0005886">
    <property type="term" value="C:plasma membrane"/>
    <property type="evidence" value="ECO:0007669"/>
    <property type="project" value="TreeGrafter"/>
</dbReference>
<keyword evidence="6 9" id="KW-1133">Transmembrane helix</keyword>
<feature type="transmembrane region" description="Helical" evidence="9">
    <location>
        <begin position="64"/>
        <end position="87"/>
    </location>
</feature>
<evidence type="ECO:0000256" key="6">
    <source>
        <dbReference type="ARBA" id="ARBA00022989"/>
    </source>
</evidence>
<evidence type="ECO:0000256" key="8">
    <source>
        <dbReference type="ARBA" id="ARBA00023136"/>
    </source>
</evidence>
<dbReference type="InterPro" id="IPR025749">
    <property type="entry name" value="Sphingomyelin_synth-like_dom"/>
</dbReference>
<evidence type="ECO:0000256" key="4">
    <source>
        <dbReference type="ARBA" id="ARBA00022692"/>
    </source>
</evidence>
<feature type="transmembrane region" description="Helical" evidence="9">
    <location>
        <begin position="403"/>
        <end position="424"/>
    </location>
</feature>
<feature type="domain" description="Sphingomyelin synthase-like" evidence="10">
    <location>
        <begin position="277"/>
        <end position="344"/>
    </location>
</feature>
<evidence type="ECO:0000256" key="5">
    <source>
        <dbReference type="ARBA" id="ARBA00022919"/>
    </source>
</evidence>
<dbReference type="GO" id="GO:0046513">
    <property type="term" value="P:ceramide biosynthetic process"/>
    <property type="evidence" value="ECO:0007669"/>
    <property type="project" value="TreeGrafter"/>
</dbReference>
<keyword evidence="8 9" id="KW-0472">Membrane</keyword>
<dbReference type="OrthoDB" id="422827at2759"/>
<evidence type="ECO:0000256" key="1">
    <source>
        <dbReference type="ARBA" id="ARBA00004141"/>
    </source>
</evidence>
<dbReference type="SUPFAM" id="SSF48317">
    <property type="entry name" value="Acid phosphatase/Vanadium-dependent haloperoxidase"/>
    <property type="match status" value="1"/>
</dbReference>
<evidence type="ECO:0000256" key="3">
    <source>
        <dbReference type="ARBA" id="ARBA00022679"/>
    </source>
</evidence>
<proteinExistence type="inferred from homology"/>
<sequence>MGVTAYPKAVGVAAVAYVGVDYLREVAPGLHSVLQPCLWCFFAVAAAVRAPYYEYWTRELRSIGIFLGSLVFMISCLCVEAMAVQYVTTVLGLDWHWSTAPLPDSGQWLVLAGNEKLPAAIVAFLRAPVIGLHHFLMLFLLLGFSVLYGCVKAPGMGLGARYMFTMGCGRLIRVLTFVATILPSARPWCAHARFKTANHPHPWAQKYYTPYSKDPNMVRQVISQDQAFAPVANYPAEYVPNWGSMQFLVNILRPMDPAQTGQGPENWFSTLKRAGGGCNDLVFSGHMYVAVLTAMAWQEAYPGWGSIFVWLLVAHTGQREIRERHHYSVDVVSGIYVGILMWRTTGWIWSKKDQLQELRIKHLAAAEDEIQKAAKEGDLEKIRSILNKTSKLGTEEKLSGRTLLFFGGFILFMTLSLGLMAFTLTSDG</sequence>
<accession>A0A8T0J0S3</accession>
<dbReference type="GO" id="GO:0005789">
    <property type="term" value="C:endoplasmic reticulum membrane"/>
    <property type="evidence" value="ECO:0007669"/>
    <property type="project" value="TreeGrafter"/>
</dbReference>
<dbReference type="GO" id="GO:0047493">
    <property type="term" value="F:ceramide cholinephosphotransferase activity"/>
    <property type="evidence" value="ECO:0007669"/>
    <property type="project" value="TreeGrafter"/>
</dbReference>
<gene>
    <name evidence="11" type="ORF">KC19_2G229100</name>
</gene>
<evidence type="ECO:0000259" key="10">
    <source>
        <dbReference type="Pfam" id="PF14360"/>
    </source>
</evidence>
<keyword evidence="4 9" id="KW-0812">Transmembrane</keyword>
<dbReference type="GO" id="GO:0000139">
    <property type="term" value="C:Golgi membrane"/>
    <property type="evidence" value="ECO:0007669"/>
    <property type="project" value="TreeGrafter"/>
</dbReference>
<evidence type="ECO:0000256" key="7">
    <source>
        <dbReference type="ARBA" id="ARBA00023098"/>
    </source>
</evidence>
<feature type="transmembrane region" description="Helical" evidence="9">
    <location>
        <begin position="132"/>
        <end position="151"/>
    </location>
</feature>
<protein>
    <recommendedName>
        <fullName evidence="10">Sphingomyelin synthase-like domain-containing protein</fullName>
    </recommendedName>
</protein>
<dbReference type="GO" id="GO:0033188">
    <property type="term" value="F:sphingomyelin synthase activity"/>
    <property type="evidence" value="ECO:0007669"/>
    <property type="project" value="TreeGrafter"/>
</dbReference>
<comment type="caution">
    <text evidence="11">The sequence shown here is derived from an EMBL/GenBank/DDBJ whole genome shotgun (WGS) entry which is preliminary data.</text>
</comment>
<dbReference type="EMBL" id="CM026422">
    <property type="protein sequence ID" value="KAG0588253.1"/>
    <property type="molecule type" value="Genomic_DNA"/>
</dbReference>
<evidence type="ECO:0000256" key="2">
    <source>
        <dbReference type="ARBA" id="ARBA00005441"/>
    </source>
</evidence>
<evidence type="ECO:0000313" key="12">
    <source>
        <dbReference type="Proteomes" id="UP000822688"/>
    </source>
</evidence>
<name>A0A8T0J0S3_CERPU</name>
<organism evidence="11 12">
    <name type="scientific">Ceratodon purpureus</name>
    <name type="common">Fire moss</name>
    <name type="synonym">Dicranum purpureum</name>
    <dbReference type="NCBI Taxonomy" id="3225"/>
    <lineage>
        <taxon>Eukaryota</taxon>
        <taxon>Viridiplantae</taxon>
        <taxon>Streptophyta</taxon>
        <taxon>Embryophyta</taxon>
        <taxon>Bryophyta</taxon>
        <taxon>Bryophytina</taxon>
        <taxon>Bryopsida</taxon>
        <taxon>Dicranidae</taxon>
        <taxon>Pseudoditrichales</taxon>
        <taxon>Ditrichaceae</taxon>
        <taxon>Ceratodon</taxon>
    </lineage>
</organism>
<keyword evidence="7" id="KW-0443">Lipid metabolism</keyword>
<dbReference type="PANTHER" id="PTHR21290:SF25">
    <property type="entry name" value="SPHINGOMYELIN SYNTHASE-RELATED PROTEIN 1"/>
    <property type="match status" value="1"/>
</dbReference>
<evidence type="ECO:0000313" key="11">
    <source>
        <dbReference type="EMBL" id="KAG0588253.1"/>
    </source>
</evidence>
<dbReference type="InterPro" id="IPR036938">
    <property type="entry name" value="PAP2/HPO_sf"/>
</dbReference>
<comment type="similarity">
    <text evidence="2">Belongs to the sphingomyelin synthase family.</text>
</comment>